<name>A0ABM4GPN9_DROKI</name>
<feature type="compositionally biased region" description="Polar residues" evidence="2">
    <location>
        <begin position="1"/>
        <end position="10"/>
    </location>
</feature>
<dbReference type="Proteomes" id="UP001652661">
    <property type="component" value="Chromosome X"/>
</dbReference>
<evidence type="ECO:0000256" key="2">
    <source>
        <dbReference type="SAM" id="MobiDB-lite"/>
    </source>
</evidence>
<gene>
    <name evidence="4" type="primary">LOC108076019</name>
</gene>
<organism evidence="3 4">
    <name type="scientific">Drosophila kikkawai</name>
    <name type="common">Fruit fly</name>
    <dbReference type="NCBI Taxonomy" id="30033"/>
    <lineage>
        <taxon>Eukaryota</taxon>
        <taxon>Metazoa</taxon>
        <taxon>Ecdysozoa</taxon>
        <taxon>Arthropoda</taxon>
        <taxon>Hexapoda</taxon>
        <taxon>Insecta</taxon>
        <taxon>Pterygota</taxon>
        <taxon>Neoptera</taxon>
        <taxon>Endopterygota</taxon>
        <taxon>Diptera</taxon>
        <taxon>Brachycera</taxon>
        <taxon>Muscomorpha</taxon>
        <taxon>Ephydroidea</taxon>
        <taxon>Drosophilidae</taxon>
        <taxon>Drosophila</taxon>
        <taxon>Sophophora</taxon>
    </lineage>
</organism>
<feature type="region of interest" description="Disordered" evidence="2">
    <location>
        <begin position="667"/>
        <end position="719"/>
    </location>
</feature>
<proteinExistence type="predicted"/>
<dbReference type="GeneID" id="108076019"/>
<evidence type="ECO:0000256" key="1">
    <source>
        <dbReference type="SAM" id="Coils"/>
    </source>
</evidence>
<feature type="coiled-coil region" evidence="1">
    <location>
        <begin position="324"/>
        <end position="397"/>
    </location>
</feature>
<evidence type="ECO:0000313" key="3">
    <source>
        <dbReference type="Proteomes" id="UP001652661"/>
    </source>
</evidence>
<sequence>MPRKGQQNPKSPVAMPSRKSSRSPGCESSQEKPPIAVETQKNSATSEAKRLPVETSKMADNCKDLKVSEVAHSEGTVASASKSTLSQLEVFQTRQALRSPDVSSKKETADINAAKAPPARAPKRSGTPVPKSFFEDKAKKIRMTPTQLGLDSPKPTQLEGESYHKSDPKPNQNQENNNKENENPDILRLTNETNADDAPMADIEIASCQSMWIAAKGLLASSGYDMYYLNQFQKFYDNYRACNIKTAKRLLTLVNSNTEKHYANISLKSRLNEMAINNKSLANKLALQEQLGMELHDKYINALKMRVDIEKNYKNQVQVANTLIDQQKLELDKNQSELDRFKAELSNMASDFTDLQQKLKQTEATAANLLNENNKQAAELEEQKVKLQDTNKCYQLDAELRDKTLECDGLNQQALDFEELMLFNNEMAARLEELEATQTSLVEVNDEFARESETISSLMSILDKQSQDLTKLIESQEKLEIANFQQASLHSAERQECEAQKLELQETIKSLQNMLKDQGQVLQAEQEKLAKANHQSLGLKTELDGEKERHQADITALKTALEHRDRASSAEQAKMQSLVAELDELKKVNTNLKDEKKQMGNQLAATKEKYEDQLKEQMNEMIALQEDLENKKTKLIALEHEKDGIIKQLKTKMNTICSTITQPIVGSTEAKSPQPTKYSKRLHRKTQPEAKPAVNKPSSSAKERNAKISIYSSETESEDDVPLKTLFAKRENLAVVKPQNDVFDALKKGTI</sequence>
<accession>A0ABM4GPN9</accession>
<dbReference type="RefSeq" id="XP_070144679.1">
    <property type="nucleotide sequence ID" value="XM_070288578.1"/>
</dbReference>
<feature type="compositionally biased region" description="Polar residues" evidence="2">
    <location>
        <begin position="667"/>
        <end position="677"/>
    </location>
</feature>
<feature type="region of interest" description="Disordered" evidence="2">
    <location>
        <begin position="1"/>
        <end position="61"/>
    </location>
</feature>
<protein>
    <submittedName>
        <fullName evidence="4">Leucine-rich repeat-containing protein DDB_G0290503</fullName>
    </submittedName>
</protein>
<feature type="coiled-coil region" evidence="1">
    <location>
        <begin position="568"/>
        <end position="641"/>
    </location>
</feature>
<evidence type="ECO:0000313" key="4">
    <source>
        <dbReference type="RefSeq" id="XP_070144679.1"/>
    </source>
</evidence>
<reference evidence="4" key="1">
    <citation type="submission" date="2025-08" db="UniProtKB">
        <authorList>
            <consortium name="RefSeq"/>
        </authorList>
    </citation>
    <scope>IDENTIFICATION</scope>
    <source>
        <strain evidence="4">14028-0561.14</strain>
        <tissue evidence="4">Whole fly</tissue>
    </source>
</reference>
<keyword evidence="3" id="KW-1185">Reference proteome</keyword>
<keyword evidence="1" id="KW-0175">Coiled coil</keyword>
<feature type="region of interest" description="Disordered" evidence="2">
    <location>
        <begin position="94"/>
        <end position="184"/>
    </location>
</feature>
<feature type="coiled-coil region" evidence="1">
    <location>
        <begin position="494"/>
        <end position="535"/>
    </location>
</feature>